<organism evidence="1 2">
    <name type="scientific">Eubacterium album</name>
    <dbReference type="NCBI Taxonomy" id="2978477"/>
    <lineage>
        <taxon>Bacteria</taxon>
        <taxon>Bacillati</taxon>
        <taxon>Bacillota</taxon>
        <taxon>Clostridia</taxon>
        <taxon>Eubacteriales</taxon>
        <taxon>Eubacteriaceae</taxon>
        <taxon>Eubacterium</taxon>
    </lineage>
</organism>
<comment type="caution">
    <text evidence="1">The sequence shown here is derived from an EMBL/GenBank/DDBJ whole genome shotgun (WGS) entry which is preliminary data.</text>
</comment>
<keyword evidence="2" id="KW-1185">Reference proteome</keyword>
<gene>
    <name evidence="1" type="ORF">N5B56_01615</name>
</gene>
<name>A0ABT2LWX5_9FIRM</name>
<accession>A0ABT2LWX5</accession>
<evidence type="ECO:0000313" key="2">
    <source>
        <dbReference type="Proteomes" id="UP001431199"/>
    </source>
</evidence>
<protein>
    <submittedName>
        <fullName evidence="1">Uncharacterized protein</fullName>
    </submittedName>
</protein>
<evidence type="ECO:0000313" key="1">
    <source>
        <dbReference type="EMBL" id="MCT7397784.1"/>
    </source>
</evidence>
<sequence length="100" mass="11358">MINLEDLVEENEVIAKYHVTSDGLATRECIINKDSDDISGALEDTLHRILDNGGNEDDVWRILGAKIPEEDEWDDLNEFNEYINIDLGYVVCGLIDSFLK</sequence>
<dbReference type="EMBL" id="JAODBU010000002">
    <property type="protein sequence ID" value="MCT7397784.1"/>
    <property type="molecule type" value="Genomic_DNA"/>
</dbReference>
<reference evidence="1" key="1">
    <citation type="submission" date="2022-09" db="EMBL/GenBank/DDBJ databases">
        <title>Eubacterium sp. LFL-14 isolated from human feces.</title>
        <authorList>
            <person name="Liu F."/>
        </authorList>
    </citation>
    <scope>NUCLEOTIDE SEQUENCE</scope>
    <source>
        <strain evidence="1">LFL-14</strain>
    </source>
</reference>
<proteinExistence type="predicted"/>
<dbReference type="RefSeq" id="WP_260978220.1">
    <property type="nucleotide sequence ID" value="NZ_JAODBU010000002.1"/>
</dbReference>
<dbReference type="Proteomes" id="UP001431199">
    <property type="component" value="Unassembled WGS sequence"/>
</dbReference>